<dbReference type="VEuPathDB" id="CryptoDB:Cvel_1320"/>
<evidence type="ECO:0008006" key="2">
    <source>
        <dbReference type="Google" id="ProtNLM"/>
    </source>
</evidence>
<reference evidence="1" key="1">
    <citation type="submission" date="2014-11" db="EMBL/GenBank/DDBJ databases">
        <authorList>
            <person name="Otto D Thomas"/>
            <person name="Naeem Raeece"/>
        </authorList>
    </citation>
    <scope>NUCLEOTIDE SEQUENCE</scope>
</reference>
<gene>
    <name evidence="1" type="ORF">Cvel_1320</name>
</gene>
<name>A0A0G4HST4_9ALVE</name>
<accession>A0A0G4HST4</accession>
<dbReference type="AlphaFoldDB" id="A0A0G4HST4"/>
<evidence type="ECO:0000313" key="1">
    <source>
        <dbReference type="EMBL" id="CEM47453.1"/>
    </source>
</evidence>
<dbReference type="EMBL" id="CDMZ01003750">
    <property type="protein sequence ID" value="CEM47453.1"/>
    <property type="molecule type" value="Genomic_DNA"/>
</dbReference>
<protein>
    <recommendedName>
        <fullName evidence="2">NYN domain-containing protein</fullName>
    </recommendedName>
</protein>
<proteinExistence type="predicted"/>
<organism evidence="1">
    <name type="scientific">Chromera velia CCMP2878</name>
    <dbReference type="NCBI Taxonomy" id="1169474"/>
    <lineage>
        <taxon>Eukaryota</taxon>
        <taxon>Sar</taxon>
        <taxon>Alveolata</taxon>
        <taxon>Colpodellida</taxon>
        <taxon>Chromeraceae</taxon>
        <taxon>Chromera</taxon>
    </lineage>
</organism>
<sequence>MRNNAAEGGAGGKCIITEELLEEYRDILECTFCLCRKKAGAVDVGLKQGNRWRKIIKEVKGNGGKHLFVLISRDRDFFVELQEATDEGFFVGVVWSGGVQDAIKHFLCVRNIPFQHILGKLGAPISRYDPDAEMYNRGYGDRLLDKRAVLRG</sequence>